<organism evidence="2">
    <name type="scientific">marine sediment metagenome</name>
    <dbReference type="NCBI Taxonomy" id="412755"/>
    <lineage>
        <taxon>unclassified sequences</taxon>
        <taxon>metagenomes</taxon>
        <taxon>ecological metagenomes</taxon>
    </lineage>
</organism>
<evidence type="ECO:0000256" key="1">
    <source>
        <dbReference type="SAM" id="Phobius"/>
    </source>
</evidence>
<comment type="caution">
    <text evidence="2">The sequence shown here is derived from an EMBL/GenBank/DDBJ whole genome shotgun (WGS) entry which is preliminary data.</text>
</comment>
<feature type="transmembrane region" description="Helical" evidence="1">
    <location>
        <begin position="79"/>
        <end position="104"/>
    </location>
</feature>
<accession>A0A0F8YGJ9</accession>
<protein>
    <submittedName>
        <fullName evidence="2">Uncharacterized protein</fullName>
    </submittedName>
</protein>
<feature type="non-terminal residue" evidence="2">
    <location>
        <position position="1"/>
    </location>
</feature>
<reference evidence="2" key="1">
    <citation type="journal article" date="2015" name="Nature">
        <title>Complex archaea that bridge the gap between prokaryotes and eukaryotes.</title>
        <authorList>
            <person name="Spang A."/>
            <person name="Saw J.H."/>
            <person name="Jorgensen S.L."/>
            <person name="Zaremba-Niedzwiedzka K."/>
            <person name="Martijn J."/>
            <person name="Lind A.E."/>
            <person name="van Eijk R."/>
            <person name="Schleper C."/>
            <person name="Guy L."/>
            <person name="Ettema T.J."/>
        </authorList>
    </citation>
    <scope>NUCLEOTIDE SEQUENCE</scope>
</reference>
<gene>
    <name evidence="2" type="ORF">LCGC14_3158120</name>
</gene>
<dbReference type="AlphaFoldDB" id="A0A0F8YGJ9"/>
<proteinExistence type="predicted"/>
<dbReference type="EMBL" id="LAZR01069726">
    <property type="protein sequence ID" value="KKK47146.1"/>
    <property type="molecule type" value="Genomic_DNA"/>
</dbReference>
<evidence type="ECO:0000313" key="2">
    <source>
        <dbReference type="EMBL" id="KKK47146.1"/>
    </source>
</evidence>
<keyword evidence="1" id="KW-0472">Membrane</keyword>
<sequence length="114" mass="12236">AEHDAHSLSSASFGFSYHVYPHLILPTHSHIANIISYFVAQSCKKSLTGRDGRGRIPCMAWHPSPDDLRTLARNGLINLLALFGIIAALAAGIFLVGITFIALAKIAQLLLGSD</sequence>
<keyword evidence="1" id="KW-0812">Transmembrane</keyword>
<name>A0A0F8YGJ9_9ZZZZ</name>
<keyword evidence="1" id="KW-1133">Transmembrane helix</keyword>